<gene>
    <name evidence="4" type="ORF">DCAR_004873</name>
    <name evidence="5" type="ORF">DCAR_0205387</name>
</gene>
<protein>
    <submittedName>
        <fullName evidence="4">Uncharacterized protein</fullName>
    </submittedName>
</protein>
<organism evidence="4">
    <name type="scientific">Daucus carota subsp. sativus</name>
    <name type="common">Carrot</name>
    <dbReference type="NCBI Taxonomy" id="79200"/>
    <lineage>
        <taxon>Eukaryota</taxon>
        <taxon>Viridiplantae</taxon>
        <taxon>Streptophyta</taxon>
        <taxon>Embryophyta</taxon>
        <taxon>Tracheophyta</taxon>
        <taxon>Spermatophyta</taxon>
        <taxon>Magnoliopsida</taxon>
        <taxon>eudicotyledons</taxon>
        <taxon>Gunneridae</taxon>
        <taxon>Pentapetalae</taxon>
        <taxon>asterids</taxon>
        <taxon>campanulids</taxon>
        <taxon>Apiales</taxon>
        <taxon>Apiaceae</taxon>
        <taxon>Apioideae</taxon>
        <taxon>Scandiceae</taxon>
        <taxon>Daucinae</taxon>
        <taxon>Daucus</taxon>
        <taxon>Daucus sect. Daucus</taxon>
    </lineage>
</organism>
<dbReference type="Gramene" id="KZN04036">
    <property type="protein sequence ID" value="KZN04036"/>
    <property type="gene ID" value="DCAR_004873"/>
</dbReference>
<dbReference type="Pfam" id="PF02458">
    <property type="entry name" value="Transferase"/>
    <property type="match status" value="1"/>
</dbReference>
<comment type="similarity">
    <text evidence="1">Belongs to the plant acyltransferase family.</text>
</comment>
<evidence type="ECO:0000256" key="3">
    <source>
        <dbReference type="ARBA" id="ARBA00023315"/>
    </source>
</evidence>
<dbReference type="PANTHER" id="PTHR31623:SF17">
    <property type="entry name" value="F21J9.9"/>
    <property type="match status" value="1"/>
</dbReference>
<evidence type="ECO:0000313" key="4">
    <source>
        <dbReference type="EMBL" id="KZN04036.1"/>
    </source>
</evidence>
<reference evidence="5" key="2">
    <citation type="submission" date="2022-03" db="EMBL/GenBank/DDBJ databases">
        <title>Draft title - Genomic analysis of global carrot germplasm unveils the trajectory of domestication and the origin of high carotenoid orange carrot.</title>
        <authorList>
            <person name="Iorizzo M."/>
            <person name="Ellison S."/>
            <person name="Senalik D."/>
            <person name="Macko-Podgorni A."/>
            <person name="Grzebelus D."/>
            <person name="Bostan H."/>
            <person name="Rolling W."/>
            <person name="Curaba J."/>
            <person name="Simon P."/>
        </authorList>
    </citation>
    <scope>NUCLEOTIDE SEQUENCE</scope>
    <source>
        <tissue evidence="5">Leaf</tissue>
    </source>
</reference>
<evidence type="ECO:0000313" key="5">
    <source>
        <dbReference type="EMBL" id="WOG86186.1"/>
    </source>
</evidence>
<dbReference type="OMA" id="IHDWATI"/>
<evidence type="ECO:0000313" key="6">
    <source>
        <dbReference type="Proteomes" id="UP000077755"/>
    </source>
</evidence>
<evidence type="ECO:0000256" key="1">
    <source>
        <dbReference type="ARBA" id="ARBA00009861"/>
    </source>
</evidence>
<dbReference type="Gene3D" id="3.30.559.10">
    <property type="entry name" value="Chloramphenicol acetyltransferase-like domain"/>
    <property type="match status" value="2"/>
</dbReference>
<dbReference type="AlphaFoldDB" id="A0A166CL19"/>
<keyword evidence="2" id="KW-0808">Transferase</keyword>
<keyword evidence="6" id="KW-1185">Reference proteome</keyword>
<dbReference type="EMBL" id="CP093344">
    <property type="protein sequence ID" value="WOG86186.1"/>
    <property type="molecule type" value="Genomic_DNA"/>
</dbReference>
<dbReference type="PANTHER" id="PTHR31623">
    <property type="entry name" value="F21J9.9"/>
    <property type="match status" value="1"/>
</dbReference>
<proteinExistence type="inferred from homology"/>
<dbReference type="Proteomes" id="UP000077755">
    <property type="component" value="Chromosome 2"/>
</dbReference>
<name>A0A166CL19_DAUCS</name>
<dbReference type="GO" id="GO:0016746">
    <property type="term" value="F:acyltransferase activity"/>
    <property type="evidence" value="ECO:0007669"/>
    <property type="project" value="UniProtKB-KW"/>
</dbReference>
<evidence type="ECO:0000256" key="2">
    <source>
        <dbReference type="ARBA" id="ARBA00022679"/>
    </source>
</evidence>
<keyword evidence="3" id="KW-0012">Acyltransferase</keyword>
<sequence>MSITKRLVLSSIFKRQLHVISRSKTTIKPSFPTKSSLKDYNLPLYDCLVPDLYVPMLFFYPHGKTPKLKAYNTTSTTTISNLLQCSLSEALSKYYPFAGRLISASRVDCSDQGVDFFETRIGCKLSEIHEKSLVKGDEYSAHLFPPGSIWGKVIDQDSSLVRVQLNHFDCGGIAIAASVSHRLGDAATVCSFLCYWANLSRHSGDHQKSSHFGPHFAYELQYHDSVKPEVMCPEKYWVTKEIVFLNTKIAKLKAAVQTQDRAERYTRNELLTALLYRCAVAAAAATSESGAHAPSVLFNLVNMRKVMDPPLPTTAVGNIVSTIHIPTTTESETSLNQLVQRMRKAKMQLKGTKNSSGFQLVPPLLNQYMKSNHRVVFITSMCNFPIYQEMDFGWGRPTKVTLVDTPFIDCITLMDTWNGDGIKAVVSLEQKNMEHFVNNPSLLAYASVL</sequence>
<dbReference type="EMBL" id="LNRQ01000002">
    <property type="protein sequence ID" value="KZN04036.1"/>
    <property type="molecule type" value="Genomic_DNA"/>
</dbReference>
<reference evidence="4" key="1">
    <citation type="journal article" date="2016" name="Nat. Genet.">
        <title>A high-quality carrot genome assembly provides new insights into carotenoid accumulation and asterid genome evolution.</title>
        <authorList>
            <person name="Iorizzo M."/>
            <person name="Ellison S."/>
            <person name="Senalik D."/>
            <person name="Zeng P."/>
            <person name="Satapoomin P."/>
            <person name="Huang J."/>
            <person name="Bowman M."/>
            <person name="Iovene M."/>
            <person name="Sanseverino W."/>
            <person name="Cavagnaro P."/>
            <person name="Yildiz M."/>
            <person name="Macko-Podgorni A."/>
            <person name="Moranska E."/>
            <person name="Grzebelus E."/>
            <person name="Grzebelus D."/>
            <person name="Ashrafi H."/>
            <person name="Zheng Z."/>
            <person name="Cheng S."/>
            <person name="Spooner D."/>
            <person name="Van Deynze A."/>
            <person name="Simon P."/>
        </authorList>
    </citation>
    <scope>NUCLEOTIDE SEQUENCE [LARGE SCALE GENOMIC DNA]</scope>
    <source>
        <tissue evidence="4">Leaf</tissue>
    </source>
</reference>
<dbReference type="KEGG" id="dcr:108208388"/>
<dbReference type="InterPro" id="IPR023213">
    <property type="entry name" value="CAT-like_dom_sf"/>
</dbReference>
<accession>A0A166CL19</accession>